<dbReference type="PROSITE" id="PS50181">
    <property type="entry name" value="FBOX"/>
    <property type="match status" value="1"/>
</dbReference>
<evidence type="ECO:0000313" key="3">
    <source>
        <dbReference type="Proteomes" id="UP001231189"/>
    </source>
</evidence>
<dbReference type="CDD" id="cd22159">
    <property type="entry name" value="F-box_AtTIR1-like"/>
    <property type="match status" value="1"/>
</dbReference>
<organism evidence="2 3">
    <name type="scientific">Lolium multiflorum</name>
    <name type="common">Italian ryegrass</name>
    <name type="synonym">Lolium perenne subsp. multiflorum</name>
    <dbReference type="NCBI Taxonomy" id="4521"/>
    <lineage>
        <taxon>Eukaryota</taxon>
        <taxon>Viridiplantae</taxon>
        <taxon>Streptophyta</taxon>
        <taxon>Embryophyta</taxon>
        <taxon>Tracheophyta</taxon>
        <taxon>Spermatophyta</taxon>
        <taxon>Magnoliopsida</taxon>
        <taxon>Liliopsida</taxon>
        <taxon>Poales</taxon>
        <taxon>Poaceae</taxon>
        <taxon>BOP clade</taxon>
        <taxon>Pooideae</taxon>
        <taxon>Poodae</taxon>
        <taxon>Poeae</taxon>
        <taxon>Poeae Chloroplast Group 2 (Poeae type)</taxon>
        <taxon>Loliodinae</taxon>
        <taxon>Loliinae</taxon>
        <taxon>Lolium</taxon>
    </lineage>
</organism>
<comment type="caution">
    <text evidence="2">The sequence shown here is derived from an EMBL/GenBank/DDBJ whole genome shotgun (WGS) entry which is preliminary data.</text>
</comment>
<keyword evidence="3" id="KW-1185">Reference proteome</keyword>
<evidence type="ECO:0000313" key="2">
    <source>
        <dbReference type="EMBL" id="KAK1669457.1"/>
    </source>
</evidence>
<dbReference type="InterPro" id="IPR001810">
    <property type="entry name" value="F-box_dom"/>
</dbReference>
<gene>
    <name evidence="2" type="ORF">QYE76_057616</name>
</gene>
<name>A0AAD8WNZ2_LOLMU</name>
<protein>
    <recommendedName>
        <fullName evidence="1">F-box domain-containing protein</fullName>
    </recommendedName>
</protein>
<reference evidence="2" key="1">
    <citation type="submission" date="2023-07" db="EMBL/GenBank/DDBJ databases">
        <title>A chromosome-level genome assembly of Lolium multiflorum.</title>
        <authorList>
            <person name="Chen Y."/>
            <person name="Copetti D."/>
            <person name="Kolliker R."/>
            <person name="Studer B."/>
        </authorList>
    </citation>
    <scope>NUCLEOTIDE SEQUENCE</scope>
    <source>
        <strain evidence="2">02402/16</strain>
        <tissue evidence="2">Leaf</tissue>
    </source>
</reference>
<dbReference type="EMBL" id="JAUUTY010000003">
    <property type="protein sequence ID" value="KAK1669457.1"/>
    <property type="molecule type" value="Genomic_DNA"/>
</dbReference>
<sequence length="440" mass="49119">MAKASQDGGVGALPDDLLRDIFARVPDKANLLRFAGVCRRWLRLIAKSAFLRRAGFSPEDARRRSFLVGAFYQNCALYSSTERMGDVSLFPPEFERLYHPTPPGGWPFEFFAPNYDGLYNYAKPLASRRGLLLLRILPTPLDWRKLHLLVCHPLIGGDQGTRLVPPPPLDFDQKLYGADLTGYAIIMDADRRTCSGDDQQQSAAFKVLFTAQHSDDDKLVYAHSYSSATDNWSAPIKCSVLSGLTMSGPRAGVVARGGTAYWLYRDEAHFYALGVSADATEVSLIKLPIQVDHDTLRLQPPFPCIAGGKLSFAVLDRLNSGMLNLWSTKHDDHGGDGWTNSNLMSKEAARIKIFAFAESRGALLVSHGNSLLTLDLENKKMEPVTCAWYAKKLCRRYSRDKCDGHYSCVECTYNSRVLYEMDWPSYILHLSATRLGGTMR</sequence>
<accession>A0AAD8WNZ2</accession>
<dbReference type="AlphaFoldDB" id="A0AAD8WNZ2"/>
<feature type="domain" description="F-box" evidence="1">
    <location>
        <begin position="7"/>
        <end position="54"/>
    </location>
</feature>
<dbReference type="SMART" id="SM00256">
    <property type="entry name" value="FBOX"/>
    <property type="match status" value="1"/>
</dbReference>
<dbReference type="PANTHER" id="PTHR36140:SF2">
    <property type="entry name" value="OS01G0152950 PROTEIN"/>
    <property type="match status" value="1"/>
</dbReference>
<dbReference type="SUPFAM" id="SSF81383">
    <property type="entry name" value="F-box domain"/>
    <property type="match status" value="1"/>
</dbReference>
<evidence type="ECO:0000259" key="1">
    <source>
        <dbReference type="PROSITE" id="PS50181"/>
    </source>
</evidence>
<dbReference type="Proteomes" id="UP001231189">
    <property type="component" value="Unassembled WGS sequence"/>
</dbReference>
<dbReference type="PANTHER" id="PTHR36140">
    <property type="entry name" value="F-BOX DOMAIN-CONTAINING PROTEIN-RELATED"/>
    <property type="match status" value="1"/>
</dbReference>
<dbReference type="InterPro" id="IPR036047">
    <property type="entry name" value="F-box-like_dom_sf"/>
</dbReference>
<dbReference type="Gene3D" id="1.20.1280.50">
    <property type="match status" value="1"/>
</dbReference>
<dbReference type="Pfam" id="PF12937">
    <property type="entry name" value="F-box-like"/>
    <property type="match status" value="1"/>
</dbReference>
<proteinExistence type="predicted"/>